<dbReference type="InterPro" id="IPR016166">
    <property type="entry name" value="FAD-bd_PCMH"/>
</dbReference>
<dbReference type="GO" id="GO:0004458">
    <property type="term" value="F:D-lactate dehydrogenase (cytochrome) activity"/>
    <property type="evidence" value="ECO:0007669"/>
    <property type="project" value="UniProtKB-EC"/>
</dbReference>
<evidence type="ECO:0000256" key="2">
    <source>
        <dbReference type="ARBA" id="ARBA00004173"/>
    </source>
</evidence>
<evidence type="ECO:0000259" key="12">
    <source>
        <dbReference type="PROSITE" id="PS51387"/>
    </source>
</evidence>
<comment type="subcellular location">
    <subcellularLocation>
        <location evidence="2">Mitochondrion</location>
    </subcellularLocation>
</comment>
<evidence type="ECO:0000256" key="4">
    <source>
        <dbReference type="ARBA" id="ARBA00022630"/>
    </source>
</evidence>
<evidence type="ECO:0000313" key="13">
    <source>
        <dbReference type="EMBL" id="ODQ81450.1"/>
    </source>
</evidence>
<evidence type="ECO:0000313" key="14">
    <source>
        <dbReference type="Proteomes" id="UP000094336"/>
    </source>
</evidence>
<dbReference type="Proteomes" id="UP000094336">
    <property type="component" value="Unassembled WGS sequence"/>
</dbReference>
<sequence>MNEIKKILPEDAVSNSDDELASHADTYWNSHHPTSEQRAKYVVYPSTTEDVSKIMVLCREHKVPVVPMNGASSLEGHFIQTRQGLVIDLSRMNKIKQLNRDDLDVVVQAGVAWEDLQEFLEPHNLMFGPDPGPGAQIGGMVATSCSGTNAFRYGTMKENVVNLTVVLADGTVIKTKQRARKSSAGYNLTGLFIGSEGTLGVITEATLKLHVKPLKQTIAVVPFNSIYDATSAVKDILEHGIQLDAMELMDGKMMECVNASGETEKVWTEKPTLFFKIGGASDTIVKELVKSVKEITGKHESLKFEFAKSDDEKTELWSARKVALWSSINYGRKVLDEPAAQLWTTDYAVPISKLPSVISETVKDIEDTGLRCTTVAHAGDANVHHFIVYTPEQREVAKQVVERMVKRALAAEGTCTGEHGIGYGKRDYLLWEVGQDTVDLMRKIKMGMDYYRILNPDKIFQVDPREKTEDH</sequence>
<name>A0A1E3QUW7_9ASCO</name>
<evidence type="ECO:0000256" key="1">
    <source>
        <dbReference type="ARBA" id="ARBA00001974"/>
    </source>
</evidence>
<dbReference type="EC" id="1.1.2.4" evidence="9"/>
<dbReference type="GO" id="GO:0005743">
    <property type="term" value="C:mitochondrial inner membrane"/>
    <property type="evidence" value="ECO:0007669"/>
    <property type="project" value="EnsemblFungi"/>
</dbReference>
<dbReference type="FunFam" id="1.10.45.10:FF:000001">
    <property type="entry name" value="D-lactate dehydrogenase mitochondrial"/>
    <property type="match status" value="1"/>
</dbReference>
<keyword evidence="6" id="KW-0809">Transit peptide</keyword>
<dbReference type="InterPro" id="IPR036318">
    <property type="entry name" value="FAD-bd_PCMH-like_sf"/>
</dbReference>
<dbReference type="InterPro" id="IPR016164">
    <property type="entry name" value="FAD-linked_Oxase-like_C"/>
</dbReference>
<dbReference type="RefSeq" id="XP_018986778.1">
    <property type="nucleotide sequence ID" value="XM_019131590.1"/>
</dbReference>
<dbReference type="Pfam" id="PF01565">
    <property type="entry name" value="FAD_binding_4"/>
    <property type="match status" value="1"/>
</dbReference>
<evidence type="ECO:0000256" key="8">
    <source>
        <dbReference type="ARBA" id="ARBA00023128"/>
    </source>
</evidence>
<dbReference type="SUPFAM" id="SSF55103">
    <property type="entry name" value="FAD-linked oxidases, C-terminal domain"/>
    <property type="match status" value="1"/>
</dbReference>
<evidence type="ECO:0000256" key="6">
    <source>
        <dbReference type="ARBA" id="ARBA00022946"/>
    </source>
</evidence>
<dbReference type="Gene3D" id="3.30.465.10">
    <property type="match status" value="1"/>
</dbReference>
<reference evidence="14" key="1">
    <citation type="submission" date="2016-05" db="EMBL/GenBank/DDBJ databases">
        <title>Comparative genomics of biotechnologically important yeasts.</title>
        <authorList>
            <consortium name="DOE Joint Genome Institute"/>
            <person name="Riley R."/>
            <person name="Haridas S."/>
            <person name="Wolfe K.H."/>
            <person name="Lopes M.R."/>
            <person name="Hittinger C.T."/>
            <person name="Goker M."/>
            <person name="Salamov A."/>
            <person name="Wisecaver J."/>
            <person name="Long T.M."/>
            <person name="Aerts A.L."/>
            <person name="Barry K."/>
            <person name="Choi C."/>
            <person name="Clum A."/>
            <person name="Coughlan A.Y."/>
            <person name="Deshpande S."/>
            <person name="Douglass A.P."/>
            <person name="Hanson S.J."/>
            <person name="Klenk H.-P."/>
            <person name="Labutti K."/>
            <person name="Lapidus A."/>
            <person name="Lindquist E."/>
            <person name="Lipzen A."/>
            <person name="Meier-Kolthoff J.P."/>
            <person name="Ohm R.A."/>
            <person name="Otillar R.P."/>
            <person name="Pangilinan J."/>
            <person name="Peng Y."/>
            <person name="Rokas A."/>
            <person name="Rosa C.A."/>
            <person name="Scheuner C."/>
            <person name="Sibirny A.A."/>
            <person name="Slot J.C."/>
            <person name="Stielow J.B."/>
            <person name="Sun H."/>
            <person name="Kurtzman C.P."/>
            <person name="Blackwell M."/>
            <person name="Grigoriev I.V."/>
            <person name="Jeffries T.W."/>
        </authorList>
    </citation>
    <scope>NUCLEOTIDE SEQUENCE [LARGE SCALE GENOMIC DNA]</scope>
    <source>
        <strain evidence="14">NRRL Y-12698</strain>
    </source>
</reference>
<dbReference type="InterPro" id="IPR004113">
    <property type="entry name" value="FAD-bd_oxidored_4_C"/>
</dbReference>
<dbReference type="GeneID" id="30149443"/>
<evidence type="ECO:0000256" key="9">
    <source>
        <dbReference type="ARBA" id="ARBA00038897"/>
    </source>
</evidence>
<dbReference type="OrthoDB" id="7786253at2759"/>
<dbReference type="InterPro" id="IPR006094">
    <property type="entry name" value="Oxid_FAD_bind_N"/>
</dbReference>
<keyword evidence="4" id="KW-0285">Flavoprotein</keyword>
<dbReference type="EMBL" id="KV454427">
    <property type="protein sequence ID" value="ODQ81450.1"/>
    <property type="molecule type" value="Genomic_DNA"/>
</dbReference>
<dbReference type="InterPro" id="IPR016169">
    <property type="entry name" value="FAD-bd_PCMH_sub2"/>
</dbReference>
<accession>A0A1E3QUW7</accession>
<comment type="catalytic activity">
    <reaction evidence="10">
        <text>(R)-lactate + 2 Fe(III)-[cytochrome c] = 2 Fe(II)-[cytochrome c] + pyruvate + 2 H(+)</text>
        <dbReference type="Rhea" id="RHEA:13521"/>
        <dbReference type="Rhea" id="RHEA-COMP:10350"/>
        <dbReference type="Rhea" id="RHEA-COMP:14399"/>
        <dbReference type="ChEBI" id="CHEBI:15361"/>
        <dbReference type="ChEBI" id="CHEBI:15378"/>
        <dbReference type="ChEBI" id="CHEBI:16004"/>
        <dbReference type="ChEBI" id="CHEBI:29033"/>
        <dbReference type="ChEBI" id="CHEBI:29034"/>
        <dbReference type="EC" id="1.1.2.4"/>
    </reaction>
</comment>
<dbReference type="SUPFAM" id="SSF56176">
    <property type="entry name" value="FAD-binding/transporter-associated domain-like"/>
    <property type="match status" value="1"/>
</dbReference>
<comment type="similarity">
    <text evidence="3">Belongs to the FAD-binding oxidoreductase/transferase type 4 family.</text>
</comment>
<dbReference type="PROSITE" id="PS51387">
    <property type="entry name" value="FAD_PCMH"/>
    <property type="match status" value="1"/>
</dbReference>
<dbReference type="InterPro" id="IPR016171">
    <property type="entry name" value="Vanillyl_alc_oxidase_C-sub2"/>
</dbReference>
<dbReference type="Gene3D" id="1.10.45.10">
    <property type="entry name" value="Vanillyl-alcohol Oxidase, Chain A, domain 4"/>
    <property type="match status" value="1"/>
</dbReference>
<gene>
    <name evidence="13" type="ORF">BABINDRAFT_32434</name>
</gene>
<dbReference type="GO" id="GO:0008720">
    <property type="term" value="F:D-lactate dehydrogenase (NAD+) activity"/>
    <property type="evidence" value="ECO:0007669"/>
    <property type="project" value="TreeGrafter"/>
</dbReference>
<dbReference type="AlphaFoldDB" id="A0A1E3QUW7"/>
<keyword evidence="8" id="KW-0496">Mitochondrion</keyword>
<evidence type="ECO:0000256" key="11">
    <source>
        <dbReference type="ARBA" id="ARBA00083446"/>
    </source>
</evidence>
<proteinExistence type="inferred from homology"/>
<evidence type="ECO:0000256" key="7">
    <source>
        <dbReference type="ARBA" id="ARBA00023002"/>
    </source>
</evidence>
<dbReference type="STRING" id="984486.A0A1E3QUW7"/>
<keyword evidence="7" id="KW-0560">Oxidoreductase</keyword>
<protein>
    <recommendedName>
        <fullName evidence="9">D-lactate dehydrogenase (cytochrome)</fullName>
        <ecNumber evidence="9">1.1.2.4</ecNumber>
    </recommendedName>
    <alternativeName>
        <fullName evidence="11">D-lactate ferricytochrome C oxidoreductase</fullName>
    </alternativeName>
</protein>
<dbReference type="Pfam" id="PF02913">
    <property type="entry name" value="FAD-oxidase_C"/>
    <property type="match status" value="1"/>
</dbReference>
<evidence type="ECO:0000256" key="5">
    <source>
        <dbReference type="ARBA" id="ARBA00022827"/>
    </source>
</evidence>
<dbReference type="PANTHER" id="PTHR11748">
    <property type="entry name" value="D-LACTATE DEHYDROGENASE"/>
    <property type="match status" value="1"/>
</dbReference>
<keyword evidence="5" id="KW-0274">FAD</keyword>
<evidence type="ECO:0000256" key="3">
    <source>
        <dbReference type="ARBA" id="ARBA00008000"/>
    </source>
</evidence>
<keyword evidence="14" id="KW-1185">Reference proteome</keyword>
<dbReference type="GO" id="GO:1903457">
    <property type="term" value="P:lactate catabolic process"/>
    <property type="evidence" value="ECO:0007669"/>
    <property type="project" value="EnsemblFungi"/>
</dbReference>
<comment type="cofactor">
    <cofactor evidence="1">
        <name>FAD</name>
        <dbReference type="ChEBI" id="CHEBI:57692"/>
    </cofactor>
</comment>
<feature type="domain" description="FAD-binding PCMH-type" evidence="12">
    <location>
        <begin position="34"/>
        <end position="212"/>
    </location>
</feature>
<evidence type="ECO:0000256" key="10">
    <source>
        <dbReference type="ARBA" id="ARBA00051436"/>
    </source>
</evidence>
<dbReference type="Gene3D" id="3.30.70.2740">
    <property type="match status" value="1"/>
</dbReference>
<dbReference type="PANTHER" id="PTHR11748:SF111">
    <property type="entry name" value="D-LACTATE DEHYDROGENASE, MITOCHONDRIAL-RELATED"/>
    <property type="match status" value="1"/>
</dbReference>
<dbReference type="GO" id="GO:0071949">
    <property type="term" value="F:FAD binding"/>
    <property type="evidence" value="ECO:0007669"/>
    <property type="project" value="InterPro"/>
</dbReference>
<dbReference type="FunFam" id="3.30.70.2740:FF:000001">
    <property type="entry name" value="D-lactate dehydrogenase mitochondrial"/>
    <property type="match status" value="1"/>
</dbReference>
<dbReference type="FunFam" id="3.30.465.10:FF:000014">
    <property type="entry name" value="D-lactate dehydrogenase (Cytochrome), putative"/>
    <property type="match status" value="1"/>
</dbReference>
<organism evidence="13 14">
    <name type="scientific">Babjeviella inositovora NRRL Y-12698</name>
    <dbReference type="NCBI Taxonomy" id="984486"/>
    <lineage>
        <taxon>Eukaryota</taxon>
        <taxon>Fungi</taxon>
        <taxon>Dikarya</taxon>
        <taxon>Ascomycota</taxon>
        <taxon>Saccharomycotina</taxon>
        <taxon>Pichiomycetes</taxon>
        <taxon>Serinales incertae sedis</taxon>
        <taxon>Babjeviella</taxon>
    </lineage>
</organism>